<name>A0A101QX32_9ACTN</name>
<dbReference type="Gene3D" id="1.10.10.60">
    <property type="entry name" value="Homeodomain-like"/>
    <property type="match status" value="1"/>
</dbReference>
<organism evidence="2 3">
    <name type="scientific">Streptomyces longwoodensis</name>
    <dbReference type="NCBI Taxonomy" id="68231"/>
    <lineage>
        <taxon>Bacteria</taxon>
        <taxon>Bacillati</taxon>
        <taxon>Actinomycetota</taxon>
        <taxon>Actinomycetes</taxon>
        <taxon>Kitasatosporales</taxon>
        <taxon>Streptomycetaceae</taxon>
        <taxon>Streptomyces</taxon>
    </lineage>
</organism>
<evidence type="ECO:0000313" key="3">
    <source>
        <dbReference type="Proteomes" id="UP000053271"/>
    </source>
</evidence>
<dbReference type="Pfam" id="PF19575">
    <property type="entry name" value="HTH_58"/>
    <property type="match status" value="1"/>
</dbReference>
<feature type="domain" description="Helix-turn-helix" evidence="1">
    <location>
        <begin position="51"/>
        <end position="99"/>
    </location>
</feature>
<reference evidence="2 3" key="1">
    <citation type="submission" date="2015-10" db="EMBL/GenBank/DDBJ databases">
        <title>Draft genome sequence of Streptomyces longwoodensis DSM 41677, type strain for the species Streptomyces longwoodensis.</title>
        <authorList>
            <person name="Ruckert C."/>
            <person name="Winkler A."/>
            <person name="Kalinowski J."/>
            <person name="Kampfer P."/>
            <person name="Glaeser S."/>
        </authorList>
    </citation>
    <scope>NUCLEOTIDE SEQUENCE [LARGE SCALE GENOMIC DNA]</scope>
    <source>
        <strain evidence="2 3">DSM 41677</strain>
    </source>
</reference>
<protein>
    <recommendedName>
        <fullName evidence="1">Helix-turn-helix domain-containing protein</fullName>
    </recommendedName>
</protein>
<keyword evidence="3" id="KW-1185">Reference proteome</keyword>
<dbReference type="STRING" id="68231.AQJ30_15820"/>
<sequence>MSKDVATLYDELGCIRAVADDLGVSYTTAWRRLHAAGVPVHGPGGRQLEVDELARYMASLYREGLSVRQIQERTGKGYSYSFVYQRLKRAGIRMRGKNGRPVKTADAR</sequence>
<dbReference type="GeneID" id="91426066"/>
<dbReference type="Proteomes" id="UP000053271">
    <property type="component" value="Unassembled WGS sequence"/>
</dbReference>
<accession>A0A101QX32</accession>
<proteinExistence type="predicted"/>
<dbReference type="AlphaFoldDB" id="A0A101QX32"/>
<comment type="caution">
    <text evidence="2">The sequence shown here is derived from an EMBL/GenBank/DDBJ whole genome shotgun (WGS) entry which is preliminary data.</text>
</comment>
<gene>
    <name evidence="2" type="ORF">AQJ30_15820</name>
</gene>
<evidence type="ECO:0000259" key="1">
    <source>
        <dbReference type="Pfam" id="PF19575"/>
    </source>
</evidence>
<evidence type="ECO:0000313" key="2">
    <source>
        <dbReference type="EMBL" id="KUN37750.1"/>
    </source>
</evidence>
<dbReference type="EMBL" id="LMWS01000018">
    <property type="protein sequence ID" value="KUN37750.1"/>
    <property type="molecule type" value="Genomic_DNA"/>
</dbReference>
<dbReference type="InterPro" id="IPR045745">
    <property type="entry name" value="HTH_58_Actinobacteria-type"/>
</dbReference>
<dbReference type="RefSeq" id="WP_067233877.1">
    <property type="nucleotide sequence ID" value="NZ_KQ948553.1"/>
</dbReference>